<evidence type="ECO:0000313" key="4">
    <source>
        <dbReference type="Proteomes" id="UP000298416"/>
    </source>
</evidence>
<comment type="caution">
    <text evidence="3">The sequence shown here is derived from an EMBL/GenBank/DDBJ whole genome shotgun (WGS) entry which is preliminary data.</text>
</comment>
<dbReference type="InterPro" id="IPR012340">
    <property type="entry name" value="NA-bd_OB-fold"/>
</dbReference>
<dbReference type="GO" id="GO:0006260">
    <property type="term" value="P:DNA replication"/>
    <property type="evidence" value="ECO:0007669"/>
    <property type="project" value="InterPro"/>
</dbReference>
<dbReference type="InterPro" id="IPR005225">
    <property type="entry name" value="Small_GTP-bd"/>
</dbReference>
<dbReference type="SUPFAM" id="SSF52402">
    <property type="entry name" value="Adenine nucleotide alpha hydrolases-like"/>
    <property type="match status" value="1"/>
</dbReference>
<feature type="compositionally biased region" description="Low complexity" evidence="1">
    <location>
        <begin position="1070"/>
        <end position="1084"/>
    </location>
</feature>
<sequence>MSTPNHQDDLDLLMSLEDRVLETPPASPSGYLSDDGRQQRTGPVDLSAFRDVVGDCLDYDAKDAKRARSSGKSKSKSSKDIEVEKFSGLRIRNPVVSRVELSNHLSDIKYVQLDTIKNLIKGDTLSGCWATIGVLAEKGAPRMSSIGKTFAIWKIGCLGDETISLFLFGDAYQKSCEAKVGTIFALLNCSIRKDKPGTFSLSIFAAKHILKLGTSADMGVCQGKGKEGAPCTAVIDKRRRKFCNFHAQNSSKKYTSTRTELKGGNLRTGYRDYLKSEGIYVVKPKEEKTSSTKSTKLLSVEGLKRALSKAAKVTTNVHSQGIRFMNHITAERDIKLNKAASLPRQQTSRPDNNRLVRFRKGQEPDAKRLKADPKKSQEKNTKEVVETRWASRLIKCVTVGKTCLLISYTSNTFPTDYVPTVFDNFSANVAVDGTSVNLSLFDTADLREDEQFFVEHPGLGQYPSQLHSCVDDKMSASSYRFIKCVTVGDGGVGKTCLLISYTTNTFPTGYIPTVFDNFSVNMTVGGSSVNLSLWDSAGQEDYNRLRPVSYHGANVFILVFSLISKTSYDSVHNKFTLKGEELKKMIGASAYIECSSKTQQNVKAVFDEAIKVILQQPKHGKKKKRKGQQNCSILGHPTFARPSEPAINAFGFVGILNNPVPEYLELLVVSDDGVLGNIDEAPHQHYHFFGGIPLRRGILEFKELAAPFLRKQYIFAAAVEVTAICTQLVERLDLGRKKLIVGIRLDGYAKELLDWTVVKVAGPGDSVVAIHVCRNSVCDELRYIGCRLHSEGESVVGWLLEDYEGLCNKKQVSLSAKVLKGNSTRKALVREAKTHGASTVIVGLTRLSALGYCARQLPPTTEVIAIHNGKVVFSRCSKLLLEGVGLDSKTSAYGNDSMSTKDTFSEFGESEISSIDAKDGNMSLRDDAMSPIGRLQRGSISSIFFHAEEFAKQSPGWPLLQAENSRDDAVSPIGRLKRGSLSSISLPAEDFTKQRPGWPLLQTANSGDDAVSPIGRLKRVSLSSISLPAEDFTKQRPGWPLLQTACLVTQLGVEARKMSVVQWVMTLPSRPLSDASSQSSSPVSCQTDDSIEGESEKAAQMTCFCKETSLLELPKDLELILMRNPAGCTVLSLDYLKMSTSDFSSGNLIGRGGCNSVFKGVFPQGKSVAVKIMESSKEAWKDFIQEVDIMTTLKHTKIAPLLGVCVEDNALISVYDLMPRGNLEENLHGSIKEKSVLLTWETRYRIAIGIAEALNYIHNECPRPVIHRDIKSSNILLTDELEPQLSDFGLATWGPTMSSYLMDSDVVGTFGYLAPEYFMYGKVSDKIDVFAFGVVLLELLSGRKPISLETTKSQESLVMWAKPKLESKDLQSILDQNLENIDEDQMQRMALAASLCLTQSSRLRPKMHQILSILRGEEYLVGVRPKCGDDDEENEDENDDEVYPDSRAESHMSLAFLDIKENSTSFSSIDQSSPLSVEEYLKKRWSRSLSMD</sequence>
<dbReference type="CDD" id="cd00293">
    <property type="entry name" value="USP-like"/>
    <property type="match status" value="1"/>
</dbReference>
<evidence type="ECO:0000313" key="3">
    <source>
        <dbReference type="EMBL" id="KAG6410911.1"/>
    </source>
</evidence>
<organism evidence="3">
    <name type="scientific">Salvia splendens</name>
    <name type="common">Scarlet sage</name>
    <dbReference type="NCBI Taxonomy" id="180675"/>
    <lineage>
        <taxon>Eukaryota</taxon>
        <taxon>Viridiplantae</taxon>
        <taxon>Streptophyta</taxon>
        <taxon>Embryophyta</taxon>
        <taxon>Tracheophyta</taxon>
        <taxon>Spermatophyta</taxon>
        <taxon>Magnoliopsida</taxon>
        <taxon>eudicotyledons</taxon>
        <taxon>Gunneridae</taxon>
        <taxon>Pentapetalae</taxon>
        <taxon>asterids</taxon>
        <taxon>lamiids</taxon>
        <taxon>Lamiales</taxon>
        <taxon>Lamiaceae</taxon>
        <taxon>Nepetoideae</taxon>
        <taxon>Mentheae</taxon>
        <taxon>Salviinae</taxon>
        <taxon>Salvia</taxon>
        <taxon>Salvia subgen. Calosphace</taxon>
        <taxon>core Calosphace</taxon>
    </lineage>
</organism>
<dbReference type="Pfam" id="PF00069">
    <property type="entry name" value="Pkinase"/>
    <property type="match status" value="1"/>
</dbReference>
<dbReference type="SUPFAM" id="SSF56112">
    <property type="entry name" value="Protein kinase-like (PK-like)"/>
    <property type="match status" value="1"/>
</dbReference>
<dbReference type="GO" id="GO:0004672">
    <property type="term" value="F:protein kinase activity"/>
    <property type="evidence" value="ECO:0007669"/>
    <property type="project" value="InterPro"/>
</dbReference>
<dbReference type="PROSITE" id="PS50011">
    <property type="entry name" value="PROTEIN_KINASE_DOM"/>
    <property type="match status" value="1"/>
</dbReference>
<dbReference type="SMART" id="SM00220">
    <property type="entry name" value="S_TKc"/>
    <property type="match status" value="1"/>
</dbReference>
<feature type="domain" description="Protein kinase" evidence="2">
    <location>
        <begin position="1143"/>
        <end position="1411"/>
    </location>
</feature>
<dbReference type="SUPFAM" id="SSF52540">
    <property type="entry name" value="P-loop containing nucleoside triphosphate hydrolases"/>
    <property type="match status" value="2"/>
</dbReference>
<dbReference type="InterPro" id="IPR008271">
    <property type="entry name" value="Ser/Thr_kinase_AS"/>
</dbReference>
<dbReference type="InterPro" id="IPR055065">
    <property type="entry name" value="OB_MCM10"/>
</dbReference>
<dbReference type="PROSITE" id="PS00108">
    <property type="entry name" value="PROTEIN_KINASE_ST"/>
    <property type="match status" value="1"/>
</dbReference>
<name>A0A8X8XGB7_SALSN</name>
<feature type="compositionally biased region" description="Acidic residues" evidence="1">
    <location>
        <begin position="1429"/>
        <end position="1443"/>
    </location>
</feature>
<dbReference type="Proteomes" id="UP000298416">
    <property type="component" value="Unassembled WGS sequence"/>
</dbReference>
<dbReference type="GO" id="GO:0003924">
    <property type="term" value="F:GTPase activity"/>
    <property type="evidence" value="ECO:0007669"/>
    <property type="project" value="InterPro"/>
</dbReference>
<dbReference type="InterPro" id="IPR027417">
    <property type="entry name" value="P-loop_NTPase"/>
</dbReference>
<dbReference type="InterPro" id="IPR015408">
    <property type="entry name" value="Znf_Mcm10/DnaG"/>
</dbReference>
<reference evidence="3" key="1">
    <citation type="submission" date="2018-01" db="EMBL/GenBank/DDBJ databases">
        <authorList>
            <person name="Mao J.F."/>
        </authorList>
    </citation>
    <scope>NUCLEOTIDE SEQUENCE</scope>
    <source>
        <strain evidence="3">Huo1</strain>
        <tissue evidence="3">Leaf</tissue>
    </source>
</reference>
<dbReference type="PROSITE" id="PS51421">
    <property type="entry name" value="RAS"/>
    <property type="match status" value="1"/>
</dbReference>
<dbReference type="SMART" id="SM00175">
    <property type="entry name" value="RAB"/>
    <property type="match status" value="1"/>
</dbReference>
<dbReference type="PANTHER" id="PTHR47987">
    <property type="entry name" value="OS08G0249100 PROTEIN"/>
    <property type="match status" value="1"/>
</dbReference>
<dbReference type="Pfam" id="PF09329">
    <property type="entry name" value="zf-primase"/>
    <property type="match status" value="1"/>
</dbReference>
<dbReference type="Gene3D" id="2.40.50.140">
    <property type="entry name" value="Nucleic acid-binding proteins"/>
    <property type="match status" value="1"/>
</dbReference>
<dbReference type="Gene3D" id="3.30.200.20">
    <property type="entry name" value="Phosphorylase Kinase, domain 1"/>
    <property type="match status" value="1"/>
</dbReference>
<dbReference type="FunFam" id="2.40.50.140:FF:000174">
    <property type="entry name" value="DNA replication licensing factor mcm10"/>
    <property type="match status" value="1"/>
</dbReference>
<dbReference type="Gene3D" id="3.40.50.300">
    <property type="entry name" value="P-loop containing nucleotide triphosphate hydrolases"/>
    <property type="match status" value="3"/>
</dbReference>
<dbReference type="PROSITE" id="PS51419">
    <property type="entry name" value="RAB"/>
    <property type="match status" value="1"/>
</dbReference>
<dbReference type="FunFam" id="3.30.200.20:FF:000268">
    <property type="entry name" value="probable receptor-like serine/threonine-protein kinase At5g57670"/>
    <property type="match status" value="1"/>
</dbReference>
<gene>
    <name evidence="3" type="ORF">SASPL_128984</name>
</gene>
<feature type="compositionally biased region" description="Basic and acidic residues" evidence="1">
    <location>
        <begin position="360"/>
        <end position="380"/>
    </location>
</feature>
<dbReference type="Pfam" id="PF00071">
    <property type="entry name" value="Ras"/>
    <property type="match status" value="2"/>
</dbReference>
<accession>A0A8X8XGB7</accession>
<feature type="region of interest" description="Disordered" evidence="1">
    <location>
        <begin position="1070"/>
        <end position="1091"/>
    </location>
</feature>
<evidence type="ECO:0000259" key="2">
    <source>
        <dbReference type="PROSITE" id="PS50011"/>
    </source>
</evidence>
<feature type="region of interest" description="Disordered" evidence="1">
    <location>
        <begin position="1424"/>
        <end position="1447"/>
    </location>
</feature>
<dbReference type="GO" id="GO:0005525">
    <property type="term" value="F:GTP binding"/>
    <property type="evidence" value="ECO:0007669"/>
    <property type="project" value="InterPro"/>
</dbReference>
<protein>
    <recommendedName>
        <fullName evidence="2">Protein kinase domain-containing protein</fullName>
    </recommendedName>
</protein>
<evidence type="ECO:0000256" key="1">
    <source>
        <dbReference type="SAM" id="MobiDB-lite"/>
    </source>
</evidence>
<proteinExistence type="predicted"/>
<dbReference type="InterPro" id="IPR001806">
    <property type="entry name" value="Small_GTPase"/>
</dbReference>
<dbReference type="InterPro" id="IPR011009">
    <property type="entry name" value="Kinase-like_dom_sf"/>
</dbReference>
<dbReference type="PANTHER" id="PTHR47987:SF11">
    <property type="entry name" value="RECEPTOR-LIKE CYTOSOLIC SERINE_THREONINE-PROTEIN KINASE RBK1 ISOFORM X1"/>
    <property type="match status" value="1"/>
</dbReference>
<feature type="region of interest" description="Disordered" evidence="1">
    <location>
        <begin position="337"/>
        <end position="380"/>
    </location>
</feature>
<dbReference type="NCBIfam" id="TIGR00231">
    <property type="entry name" value="small_GTP"/>
    <property type="match status" value="1"/>
</dbReference>
<dbReference type="PRINTS" id="PR00449">
    <property type="entry name" value="RASTRNSFRMNG"/>
</dbReference>
<dbReference type="FunFam" id="1.10.510.10:FF:000284">
    <property type="entry name" value="Putative receptor-like serine/threonine-protein kinase"/>
    <property type="match status" value="1"/>
</dbReference>
<reference evidence="3" key="2">
    <citation type="submission" date="2020-08" db="EMBL/GenBank/DDBJ databases">
        <title>Plant Genome Project.</title>
        <authorList>
            <person name="Zhang R.-G."/>
        </authorList>
    </citation>
    <scope>NUCLEOTIDE SEQUENCE</scope>
    <source>
        <strain evidence="3">Huo1</strain>
        <tissue evidence="3">Leaf</tissue>
    </source>
</reference>
<dbReference type="SMART" id="SM00174">
    <property type="entry name" value="RHO"/>
    <property type="match status" value="1"/>
</dbReference>
<dbReference type="InterPro" id="IPR000719">
    <property type="entry name" value="Prot_kinase_dom"/>
</dbReference>
<feature type="region of interest" description="Disordered" evidence="1">
    <location>
        <begin position="1"/>
        <end position="46"/>
    </location>
</feature>
<dbReference type="SMART" id="SM00173">
    <property type="entry name" value="RAS"/>
    <property type="match status" value="1"/>
</dbReference>
<dbReference type="EMBL" id="PNBA02000010">
    <property type="protein sequence ID" value="KAG6410911.1"/>
    <property type="molecule type" value="Genomic_DNA"/>
</dbReference>
<dbReference type="Pfam" id="PF22379">
    <property type="entry name" value="OB_MCM10"/>
    <property type="match status" value="1"/>
</dbReference>
<dbReference type="InterPro" id="IPR046958">
    <property type="entry name" value="RBK1/2/STUNTED"/>
</dbReference>
<dbReference type="Gene3D" id="1.10.510.10">
    <property type="entry name" value="Transferase(Phosphotransferase) domain 1"/>
    <property type="match status" value="1"/>
</dbReference>
<dbReference type="PROSITE" id="PS51420">
    <property type="entry name" value="RHO"/>
    <property type="match status" value="1"/>
</dbReference>
<dbReference type="GO" id="GO:0005524">
    <property type="term" value="F:ATP binding"/>
    <property type="evidence" value="ECO:0007669"/>
    <property type="project" value="InterPro"/>
</dbReference>
<dbReference type="GO" id="GO:0005634">
    <property type="term" value="C:nucleus"/>
    <property type="evidence" value="ECO:0007669"/>
    <property type="project" value="InterPro"/>
</dbReference>
<keyword evidence="4" id="KW-1185">Reference proteome</keyword>